<dbReference type="InterPro" id="IPR023023">
    <property type="entry name" value="dNTPase_2"/>
</dbReference>
<dbReference type="PANTHER" id="PTHR11373:SF43">
    <property type="entry name" value="DEOXYGUANOSINETRIPHOSPHATE TRIPHOSPHOHYDROLASE-LIKE PROTEIN"/>
    <property type="match status" value="1"/>
</dbReference>
<organism evidence="4 5">
    <name type="scientific">Thermanaerothrix daxensis</name>
    <dbReference type="NCBI Taxonomy" id="869279"/>
    <lineage>
        <taxon>Bacteria</taxon>
        <taxon>Bacillati</taxon>
        <taxon>Chloroflexota</taxon>
        <taxon>Anaerolineae</taxon>
        <taxon>Anaerolineales</taxon>
        <taxon>Anaerolineaceae</taxon>
        <taxon>Thermanaerothrix</taxon>
    </lineage>
</organism>
<protein>
    <recommendedName>
        <fullName evidence="2">Deoxyguanosinetriphosphate triphosphohydrolase-like protein</fullName>
    </recommendedName>
</protein>
<feature type="domain" description="HD" evidence="3">
    <location>
        <begin position="76"/>
        <end position="203"/>
    </location>
</feature>
<evidence type="ECO:0000313" key="5">
    <source>
        <dbReference type="Proteomes" id="UP000050544"/>
    </source>
</evidence>
<dbReference type="Pfam" id="PF13286">
    <property type="entry name" value="HD_assoc"/>
    <property type="match status" value="1"/>
</dbReference>
<evidence type="ECO:0000259" key="3">
    <source>
        <dbReference type="PROSITE" id="PS51831"/>
    </source>
</evidence>
<dbReference type="PANTHER" id="PTHR11373">
    <property type="entry name" value="DEOXYNUCLEOSIDE TRIPHOSPHATE TRIPHOSPHOHYDROLASE"/>
    <property type="match status" value="1"/>
</dbReference>
<dbReference type="InterPro" id="IPR003607">
    <property type="entry name" value="HD/PDEase_dom"/>
</dbReference>
<name>A0A0P6XQL5_9CHLR</name>
<dbReference type="InterPro" id="IPR026875">
    <property type="entry name" value="PHydrolase_assoc_dom"/>
</dbReference>
<dbReference type="AlphaFoldDB" id="A0A0P6XQL5"/>
<keyword evidence="5" id="KW-1185">Reference proteome</keyword>
<dbReference type="GO" id="GO:0006203">
    <property type="term" value="P:dGTP catabolic process"/>
    <property type="evidence" value="ECO:0007669"/>
    <property type="project" value="TreeGrafter"/>
</dbReference>
<dbReference type="OrthoDB" id="9803619at2"/>
<dbReference type="InterPro" id="IPR050135">
    <property type="entry name" value="dGTPase-like"/>
</dbReference>
<reference evidence="4 5" key="1">
    <citation type="submission" date="2015-07" db="EMBL/GenBank/DDBJ databases">
        <title>Whole genome sequence of Thermanaerothrix daxensis DSM 23592.</title>
        <authorList>
            <person name="Hemp J."/>
            <person name="Ward L.M."/>
            <person name="Pace L.A."/>
            <person name="Fischer W.W."/>
        </authorList>
    </citation>
    <scope>NUCLEOTIDE SEQUENCE [LARGE SCALE GENOMIC DNA]</scope>
    <source>
        <strain evidence="4 5">GNS-1</strain>
    </source>
</reference>
<dbReference type="FunFam" id="1.10.3210.10:FF:000024">
    <property type="entry name" value="Deoxyguanosinetriphosphate triphosphohydrolase-like protein"/>
    <property type="match status" value="1"/>
</dbReference>
<dbReference type="SMART" id="SM00471">
    <property type="entry name" value="HDc"/>
    <property type="match status" value="1"/>
</dbReference>
<dbReference type="STRING" id="869279.SE15_11895"/>
<evidence type="ECO:0000256" key="2">
    <source>
        <dbReference type="HAMAP-Rule" id="MF_01212"/>
    </source>
</evidence>
<comment type="caution">
    <text evidence="4">The sequence shown here is derived from an EMBL/GenBank/DDBJ whole genome shotgun (WGS) entry which is preliminary data.</text>
</comment>
<dbReference type="Proteomes" id="UP000050544">
    <property type="component" value="Unassembled WGS sequence"/>
</dbReference>
<evidence type="ECO:0000256" key="1">
    <source>
        <dbReference type="ARBA" id="ARBA00022801"/>
    </source>
</evidence>
<evidence type="ECO:0000313" key="4">
    <source>
        <dbReference type="EMBL" id="KPL82759.1"/>
    </source>
</evidence>
<sequence>MLLTREMLEAIEDRNLAPYGFRSKYSRGRRYPEDEPEYRTVFQRDRDRILHTTAFRRLEYKTQVFITYEGDYYRTRLTHTLEVAQIARTIARALGGNEDLTEAICLAHDLGHPPFGHSGETALARLMKDHGGFDHNRQSFRIVTELERRYPDFPGLNLSWEVLEGIVKHETEYDKAEARDFNPELRGHLEAQIANVADELAYTAHDLDDGLRSGLLSLNMLDGIELWELLKHSIGWDGKVLDEMTRHRLIRRLIGLEVTDLVHATHQRLRESGVQSVDDLQRLPYNVVAFSEEFNRRNRQLKDFLFLNLYRHYRVVRMAVKAERLISDLFNAYCSEPTILPGHIQRLIEQRGLERTVCDYIAGMTDRFAIEEHQKLFAPLTLP</sequence>
<comment type="similarity">
    <text evidence="2">Belongs to the dGTPase family. Type 2 subfamily.</text>
</comment>
<dbReference type="NCBIfam" id="NF002326">
    <property type="entry name" value="PRK01286.1-1"/>
    <property type="match status" value="1"/>
</dbReference>
<dbReference type="NCBIfam" id="TIGR01353">
    <property type="entry name" value="dGTP_triPase"/>
    <property type="match status" value="1"/>
</dbReference>
<dbReference type="PROSITE" id="PS51831">
    <property type="entry name" value="HD"/>
    <property type="match status" value="1"/>
</dbReference>
<accession>A0A0P6XQL5</accession>
<dbReference type="InterPro" id="IPR006261">
    <property type="entry name" value="dGTPase"/>
</dbReference>
<dbReference type="Pfam" id="PF01966">
    <property type="entry name" value="HD"/>
    <property type="match status" value="1"/>
</dbReference>
<dbReference type="RefSeq" id="WP_054522307.1">
    <property type="nucleotide sequence ID" value="NZ_LGKO01000005.1"/>
</dbReference>
<dbReference type="CDD" id="cd00077">
    <property type="entry name" value="HDc"/>
    <property type="match status" value="1"/>
</dbReference>
<dbReference type="HAMAP" id="MF_01212">
    <property type="entry name" value="dGTPase_type2"/>
    <property type="match status" value="1"/>
</dbReference>
<proteinExistence type="inferred from homology"/>
<dbReference type="GO" id="GO:0008832">
    <property type="term" value="F:dGTPase activity"/>
    <property type="evidence" value="ECO:0007669"/>
    <property type="project" value="TreeGrafter"/>
</dbReference>
<dbReference type="Gene3D" id="1.10.3210.10">
    <property type="entry name" value="Hypothetical protein af1432"/>
    <property type="match status" value="1"/>
</dbReference>
<dbReference type="InterPro" id="IPR006674">
    <property type="entry name" value="HD_domain"/>
</dbReference>
<gene>
    <name evidence="4" type="ORF">SE15_11895</name>
</gene>
<dbReference type="EMBL" id="LGKO01000005">
    <property type="protein sequence ID" value="KPL82759.1"/>
    <property type="molecule type" value="Genomic_DNA"/>
</dbReference>
<dbReference type="SUPFAM" id="SSF109604">
    <property type="entry name" value="HD-domain/PDEase-like"/>
    <property type="match status" value="1"/>
</dbReference>
<dbReference type="PATRIC" id="fig|869279.4.peg.2000"/>
<keyword evidence="1 2" id="KW-0378">Hydrolase</keyword>